<dbReference type="EMBL" id="PDUG01000005">
    <property type="protein sequence ID" value="PIC30186.1"/>
    <property type="molecule type" value="Genomic_DNA"/>
</dbReference>
<reference evidence="2" key="1">
    <citation type="submission" date="2017-10" db="EMBL/GenBank/DDBJ databases">
        <title>Rapid genome shrinkage in a self-fertile nematode reveals novel sperm competition proteins.</title>
        <authorList>
            <person name="Yin D."/>
            <person name="Schwarz E.M."/>
            <person name="Thomas C.G."/>
            <person name="Felde R.L."/>
            <person name="Korf I.F."/>
            <person name="Cutter A.D."/>
            <person name="Schartner C.M."/>
            <person name="Ralston E.J."/>
            <person name="Meyer B.J."/>
            <person name="Haag E.S."/>
        </authorList>
    </citation>
    <scope>NUCLEOTIDE SEQUENCE [LARGE SCALE GENOMIC DNA]</scope>
    <source>
        <strain evidence="2">JU1422</strain>
    </source>
</reference>
<proteinExistence type="predicted"/>
<dbReference type="Proteomes" id="UP000230233">
    <property type="component" value="Chromosome V"/>
</dbReference>
<comment type="caution">
    <text evidence="1">The sequence shown here is derived from an EMBL/GenBank/DDBJ whole genome shotgun (WGS) entry which is preliminary data.</text>
</comment>
<gene>
    <name evidence="1" type="primary">Cnig_chr_V.g21518</name>
    <name evidence="1" type="ORF">B9Z55_021518</name>
</gene>
<sequence length="127" mass="15224">MKKRFLAAILTMEPEELNKNGVTRERFLKDGLLMEKDHVFWVYQEMSFLHSFINISNGLPFVWYMNFKNLEEPPKFCYSVVNVIERKLLDQYQKQVEGLQHVKKLKPSTGKRTKTFLSHFVDFRNFT</sequence>
<name>A0A2G5TT80_9PELO</name>
<evidence type="ECO:0000313" key="1">
    <source>
        <dbReference type="EMBL" id="PIC30186.1"/>
    </source>
</evidence>
<keyword evidence="2" id="KW-1185">Reference proteome</keyword>
<evidence type="ECO:0000313" key="2">
    <source>
        <dbReference type="Proteomes" id="UP000230233"/>
    </source>
</evidence>
<organism evidence="1 2">
    <name type="scientific">Caenorhabditis nigoni</name>
    <dbReference type="NCBI Taxonomy" id="1611254"/>
    <lineage>
        <taxon>Eukaryota</taxon>
        <taxon>Metazoa</taxon>
        <taxon>Ecdysozoa</taxon>
        <taxon>Nematoda</taxon>
        <taxon>Chromadorea</taxon>
        <taxon>Rhabditida</taxon>
        <taxon>Rhabditina</taxon>
        <taxon>Rhabditomorpha</taxon>
        <taxon>Rhabditoidea</taxon>
        <taxon>Rhabditidae</taxon>
        <taxon>Peloderinae</taxon>
        <taxon>Caenorhabditis</taxon>
    </lineage>
</organism>
<accession>A0A2G5TT80</accession>
<dbReference type="AlphaFoldDB" id="A0A2G5TT80"/>
<protein>
    <submittedName>
        <fullName evidence="1">Uncharacterized protein</fullName>
    </submittedName>
</protein>